<protein>
    <submittedName>
        <fullName evidence="8">NCS2 family permease</fullName>
    </submittedName>
</protein>
<evidence type="ECO:0000256" key="3">
    <source>
        <dbReference type="ARBA" id="ARBA00022448"/>
    </source>
</evidence>
<dbReference type="Proteomes" id="UP001597034">
    <property type="component" value="Unassembled WGS sequence"/>
</dbReference>
<evidence type="ECO:0000256" key="4">
    <source>
        <dbReference type="ARBA" id="ARBA00022692"/>
    </source>
</evidence>
<keyword evidence="5 7" id="KW-1133">Transmembrane helix</keyword>
<evidence type="ECO:0000256" key="7">
    <source>
        <dbReference type="SAM" id="Phobius"/>
    </source>
</evidence>
<evidence type="ECO:0000256" key="6">
    <source>
        <dbReference type="ARBA" id="ARBA00023136"/>
    </source>
</evidence>
<keyword evidence="6 7" id="KW-0472">Membrane</keyword>
<evidence type="ECO:0000313" key="9">
    <source>
        <dbReference type="Proteomes" id="UP001597034"/>
    </source>
</evidence>
<feature type="transmembrane region" description="Helical" evidence="7">
    <location>
        <begin position="233"/>
        <end position="254"/>
    </location>
</feature>
<dbReference type="GO" id="GO:0012505">
    <property type="term" value="C:endomembrane system"/>
    <property type="evidence" value="ECO:0007669"/>
    <property type="project" value="UniProtKB-SubCell"/>
</dbReference>
<dbReference type="PANTHER" id="PTHR43337:SF1">
    <property type="entry name" value="XANTHINE_URACIL PERMEASE C887.17-RELATED"/>
    <property type="match status" value="1"/>
</dbReference>
<gene>
    <name evidence="8" type="ORF">ACFSBL_15965</name>
</gene>
<evidence type="ECO:0000313" key="8">
    <source>
        <dbReference type="EMBL" id="MFD1647186.1"/>
    </source>
</evidence>
<evidence type="ECO:0000256" key="1">
    <source>
        <dbReference type="ARBA" id="ARBA00004127"/>
    </source>
</evidence>
<proteinExistence type="inferred from homology"/>
<comment type="caution">
    <text evidence="8">The sequence shown here is derived from an EMBL/GenBank/DDBJ whole genome shotgun (WGS) entry which is preliminary data.</text>
</comment>
<comment type="subcellular location">
    <subcellularLocation>
        <location evidence="1">Endomembrane system</location>
        <topology evidence="1">Multi-pass membrane protein</topology>
    </subcellularLocation>
</comment>
<feature type="transmembrane region" description="Helical" evidence="7">
    <location>
        <begin position="209"/>
        <end position="226"/>
    </location>
</feature>
<feature type="transmembrane region" description="Helical" evidence="7">
    <location>
        <begin position="127"/>
        <end position="147"/>
    </location>
</feature>
<keyword evidence="9" id="KW-1185">Reference proteome</keyword>
<dbReference type="EMBL" id="JBHUDO010000003">
    <property type="protein sequence ID" value="MFD1647186.1"/>
    <property type="molecule type" value="Genomic_DNA"/>
</dbReference>
<dbReference type="RefSeq" id="WP_256400754.1">
    <property type="nucleotide sequence ID" value="NZ_JANHJR010000003.1"/>
</dbReference>
<dbReference type="InterPro" id="IPR045018">
    <property type="entry name" value="Azg-like"/>
</dbReference>
<feature type="transmembrane region" description="Helical" evidence="7">
    <location>
        <begin position="388"/>
        <end position="407"/>
    </location>
</feature>
<keyword evidence="3" id="KW-0813">Transport</keyword>
<evidence type="ECO:0000256" key="2">
    <source>
        <dbReference type="ARBA" id="ARBA00005697"/>
    </source>
</evidence>
<dbReference type="GO" id="GO:1904823">
    <property type="term" value="P:purine nucleobase transmembrane transport"/>
    <property type="evidence" value="ECO:0007669"/>
    <property type="project" value="UniProtKB-ARBA"/>
</dbReference>
<comment type="similarity">
    <text evidence="2">Belongs to the nucleobase:cation symporter-2 (NCS2) (TC 2.A.40) family. Azg-like subfamily.</text>
</comment>
<feature type="transmembrane region" description="Helical" evidence="7">
    <location>
        <begin position="413"/>
        <end position="430"/>
    </location>
</feature>
<reference evidence="8 9" key="1">
    <citation type="journal article" date="2019" name="Int. J. Syst. Evol. Microbiol.">
        <title>The Global Catalogue of Microorganisms (GCM) 10K type strain sequencing project: providing services to taxonomists for standard genome sequencing and annotation.</title>
        <authorList>
            <consortium name="The Broad Institute Genomics Platform"/>
            <consortium name="The Broad Institute Genome Sequencing Center for Infectious Disease"/>
            <person name="Wu L."/>
            <person name="Ma J."/>
        </authorList>
    </citation>
    <scope>NUCLEOTIDE SEQUENCE [LARGE SCALE GENOMIC DNA]</scope>
    <source>
        <strain evidence="8 9">CGMCC 1.10390</strain>
    </source>
</reference>
<keyword evidence="4 7" id="KW-0812">Transmembrane</keyword>
<organism evidence="8 9">
    <name type="scientific">Haloarchaeobius litoreus</name>
    <dbReference type="NCBI Taxonomy" id="755306"/>
    <lineage>
        <taxon>Archaea</taxon>
        <taxon>Methanobacteriati</taxon>
        <taxon>Methanobacteriota</taxon>
        <taxon>Stenosarchaea group</taxon>
        <taxon>Halobacteria</taxon>
        <taxon>Halobacteriales</taxon>
        <taxon>Halorubellaceae</taxon>
        <taxon>Haloarchaeobius</taxon>
    </lineage>
</organism>
<feature type="transmembrane region" description="Helical" evidence="7">
    <location>
        <begin position="103"/>
        <end position="121"/>
    </location>
</feature>
<feature type="transmembrane region" description="Helical" evidence="7">
    <location>
        <begin position="37"/>
        <end position="63"/>
    </location>
</feature>
<evidence type="ECO:0000256" key="5">
    <source>
        <dbReference type="ARBA" id="ARBA00022989"/>
    </source>
</evidence>
<dbReference type="InterPro" id="IPR006043">
    <property type="entry name" value="NCS2"/>
</dbReference>
<feature type="transmembrane region" description="Helical" evidence="7">
    <location>
        <begin position="483"/>
        <end position="502"/>
    </location>
</feature>
<feature type="transmembrane region" description="Helical" evidence="7">
    <location>
        <begin position="302"/>
        <end position="323"/>
    </location>
</feature>
<accession>A0ABD6DMB3</accession>
<dbReference type="Pfam" id="PF00860">
    <property type="entry name" value="Xan_ur_permease"/>
    <property type="match status" value="1"/>
</dbReference>
<name>A0ABD6DMB3_9EURY</name>
<dbReference type="AlphaFoldDB" id="A0ABD6DMB3"/>
<feature type="transmembrane region" description="Helical" evidence="7">
    <location>
        <begin position="442"/>
        <end position="471"/>
    </location>
</feature>
<sequence>MGSSDSAAGGSDSGGGSSWFADYFGFGAHGTDLRTELLAGLTTFLTMSYIIVVNPAILSIVITPEALGVEPGMEFQLLAVTTIISSVAAMLVMAFYANRPFGLAPGMGLNAFFVAVVLTIPSVTWQVALAAVFVEGLLFIGLTLVGLREYVINLFPEPVKYGVGPGIGLFLALIGLQQMRIIAGDIGIVEVPTDAGNFVTLNPVLAQDAIAVVSIVGVFLTLVLYARGVKGSIVAGILGTSVISYVVAALGVTADIGSLPVEGEGIKLAAATSSLAPGVGDLSYSAADYDITPLLGAFLDGFADVGALTFAMVMFTFFFVDFFDTAGTLVGLSNAADMTDENGEVPEIEKPLLADAVGTTVGGIVGTSTVTTYIESSTGIEEGGRTGMTALVVAALFLLALVAIPLLSVIPSFAPYVAFVIVAVFMLRNVTDIDWQDNASAVTGGLTILLMPLTTSIATGIAGGLLAYPLVSAAQGDFEDVRLGHWALAGFVVVYYVVRTVYI</sequence>
<feature type="transmembrane region" description="Helical" evidence="7">
    <location>
        <begin position="75"/>
        <end position="96"/>
    </location>
</feature>
<dbReference type="PANTHER" id="PTHR43337">
    <property type="entry name" value="XANTHINE/URACIL PERMEASE C887.17-RELATED"/>
    <property type="match status" value="1"/>
</dbReference>